<dbReference type="AlphaFoldDB" id="A0A1I2PIX7"/>
<organism evidence="7 8">
    <name type="scientific">Planifilum fulgidum</name>
    <dbReference type="NCBI Taxonomy" id="201973"/>
    <lineage>
        <taxon>Bacteria</taxon>
        <taxon>Bacillati</taxon>
        <taxon>Bacillota</taxon>
        <taxon>Bacilli</taxon>
        <taxon>Bacillales</taxon>
        <taxon>Thermoactinomycetaceae</taxon>
        <taxon>Planifilum</taxon>
    </lineage>
</organism>
<dbReference type="PANTHER" id="PTHR11706">
    <property type="entry name" value="SOLUTE CARRIER PROTEIN FAMILY 11 MEMBER"/>
    <property type="match status" value="1"/>
</dbReference>
<dbReference type="GO" id="GO:0015086">
    <property type="term" value="F:cadmium ion transmembrane transporter activity"/>
    <property type="evidence" value="ECO:0007669"/>
    <property type="project" value="TreeGrafter"/>
</dbReference>
<evidence type="ECO:0000313" key="7">
    <source>
        <dbReference type="EMBL" id="SFG16004.1"/>
    </source>
</evidence>
<dbReference type="GO" id="GO:0034755">
    <property type="term" value="P:iron ion transmembrane transport"/>
    <property type="evidence" value="ECO:0007669"/>
    <property type="project" value="TreeGrafter"/>
</dbReference>
<proteinExistence type="predicted"/>
<dbReference type="NCBIfam" id="NF037982">
    <property type="entry name" value="Nramp_1"/>
    <property type="match status" value="1"/>
</dbReference>
<evidence type="ECO:0000256" key="2">
    <source>
        <dbReference type="ARBA" id="ARBA00022448"/>
    </source>
</evidence>
<keyword evidence="5 6" id="KW-0472">Membrane</keyword>
<feature type="transmembrane region" description="Helical" evidence="6">
    <location>
        <begin position="235"/>
        <end position="258"/>
    </location>
</feature>
<accession>A0A1I2PIX7</accession>
<reference evidence="7 8" key="1">
    <citation type="submission" date="2016-10" db="EMBL/GenBank/DDBJ databases">
        <authorList>
            <person name="de Groot N.N."/>
        </authorList>
    </citation>
    <scope>NUCLEOTIDE SEQUENCE [LARGE SCALE GENOMIC DNA]</scope>
    <source>
        <strain evidence="7 8">DSM 44945</strain>
    </source>
</reference>
<feature type="transmembrane region" description="Helical" evidence="6">
    <location>
        <begin position="56"/>
        <end position="77"/>
    </location>
</feature>
<dbReference type="Pfam" id="PF01566">
    <property type="entry name" value="Nramp"/>
    <property type="match status" value="1"/>
</dbReference>
<name>A0A1I2PIX7_9BACL</name>
<dbReference type="InterPro" id="IPR001046">
    <property type="entry name" value="NRAMP_fam"/>
</dbReference>
<protein>
    <submittedName>
        <fullName evidence="7">NRAMP (Natural resistance-associated macrophage protein) metal ion transporters</fullName>
    </submittedName>
</protein>
<comment type="subcellular location">
    <subcellularLocation>
        <location evidence="1">Membrane</location>
        <topology evidence="1">Multi-pass membrane protein</topology>
    </subcellularLocation>
</comment>
<feature type="transmembrane region" description="Helical" evidence="6">
    <location>
        <begin position="362"/>
        <end position="383"/>
    </location>
</feature>
<feature type="transmembrane region" description="Helical" evidence="6">
    <location>
        <begin position="430"/>
        <end position="450"/>
    </location>
</feature>
<feature type="transmembrane region" description="Helical" evidence="6">
    <location>
        <begin position="198"/>
        <end position="215"/>
    </location>
</feature>
<keyword evidence="2" id="KW-0813">Transport</keyword>
<dbReference type="EMBL" id="FOOK01000018">
    <property type="protein sequence ID" value="SFG16004.1"/>
    <property type="molecule type" value="Genomic_DNA"/>
</dbReference>
<feature type="transmembrane region" description="Helical" evidence="6">
    <location>
        <begin position="130"/>
        <end position="149"/>
    </location>
</feature>
<dbReference type="STRING" id="201973.SAMN04488025_11843"/>
<feature type="transmembrane region" description="Helical" evidence="6">
    <location>
        <begin position="169"/>
        <end position="186"/>
    </location>
</feature>
<evidence type="ECO:0000256" key="4">
    <source>
        <dbReference type="ARBA" id="ARBA00022989"/>
    </source>
</evidence>
<evidence type="ECO:0000313" key="8">
    <source>
        <dbReference type="Proteomes" id="UP000198661"/>
    </source>
</evidence>
<sequence length="455" mass="48044">MIPGAAASEGPKTDKRAIYPTENASFRAEVEVEFRMASPEKKPLVEEARGERTSGFIRWFGSLGPAVITAALVLGPGSLTVSTKLGAMYGYQVLWIVVLATLFMMVFTEMGARIGMASDSSLLTLVRRKWGSPAAVLIGAGSFLITSSFQAGNAMGTGIAFGTLTGIPAPLWTLLFTFLAIASLFLKNFYRFLEKAMLCLVGLMLASFLFTLLTVRPDPAAVAGALIPRVPEGSFALITASLATTFSIVGAFYQSYLVQERGWGRENVKEGVRESYSGIFCLGLISAMVMVCAAAVLLPQGIRVNSVVEMGKTLEPLYGGTATAVFTLGLWGAAFSSLMGNAAIGGALLADALGWGSRFHGMRVKGLVVAVMLIGAAVALAFGNAPLELIVTAQLITVVIVPLIGTAMFRIAGDRTLMGDLAISAVKKRIGGVGLFVLYFLSLYTLGNLIRDLFG</sequence>
<dbReference type="PANTHER" id="PTHR11706:SF33">
    <property type="entry name" value="NATURAL RESISTANCE-ASSOCIATED MACROPHAGE PROTEIN 2"/>
    <property type="match status" value="1"/>
</dbReference>
<keyword evidence="3 6" id="KW-0812">Transmembrane</keyword>
<keyword evidence="8" id="KW-1185">Reference proteome</keyword>
<dbReference type="GO" id="GO:0005886">
    <property type="term" value="C:plasma membrane"/>
    <property type="evidence" value="ECO:0007669"/>
    <property type="project" value="TreeGrafter"/>
</dbReference>
<dbReference type="GO" id="GO:0005384">
    <property type="term" value="F:manganese ion transmembrane transporter activity"/>
    <property type="evidence" value="ECO:0007669"/>
    <property type="project" value="TreeGrafter"/>
</dbReference>
<feature type="transmembrane region" description="Helical" evidence="6">
    <location>
        <begin position="389"/>
        <end position="409"/>
    </location>
</feature>
<feature type="transmembrane region" description="Helical" evidence="6">
    <location>
        <begin position="322"/>
        <end position="350"/>
    </location>
</feature>
<feature type="transmembrane region" description="Helical" evidence="6">
    <location>
        <begin position="279"/>
        <end position="302"/>
    </location>
</feature>
<evidence type="ECO:0000256" key="6">
    <source>
        <dbReference type="SAM" id="Phobius"/>
    </source>
</evidence>
<gene>
    <name evidence="7" type="ORF">SAMN04488025_11843</name>
</gene>
<evidence type="ECO:0000256" key="1">
    <source>
        <dbReference type="ARBA" id="ARBA00004141"/>
    </source>
</evidence>
<keyword evidence="4 6" id="KW-1133">Transmembrane helix</keyword>
<feature type="transmembrane region" description="Helical" evidence="6">
    <location>
        <begin position="89"/>
        <end position="109"/>
    </location>
</feature>
<evidence type="ECO:0000256" key="5">
    <source>
        <dbReference type="ARBA" id="ARBA00023136"/>
    </source>
</evidence>
<evidence type="ECO:0000256" key="3">
    <source>
        <dbReference type="ARBA" id="ARBA00022692"/>
    </source>
</evidence>
<dbReference type="Proteomes" id="UP000198661">
    <property type="component" value="Unassembled WGS sequence"/>
</dbReference>